<feature type="non-terminal residue" evidence="6">
    <location>
        <position position="1"/>
    </location>
</feature>
<dbReference type="PATRIC" id="fig|1268237.3.peg.3733"/>
<proteinExistence type="predicted"/>
<dbReference type="InterPro" id="IPR050204">
    <property type="entry name" value="AraC_XylS_family_regulators"/>
</dbReference>
<dbReference type="GO" id="GO:0043565">
    <property type="term" value="F:sequence-specific DNA binding"/>
    <property type="evidence" value="ECO:0007669"/>
    <property type="project" value="InterPro"/>
</dbReference>
<dbReference type="OrthoDB" id="5996070at2"/>
<dbReference type="PRINTS" id="PR00032">
    <property type="entry name" value="HTHARAC"/>
</dbReference>
<gene>
    <name evidence="6" type="ORF">G114_19096</name>
</gene>
<protein>
    <submittedName>
        <fullName evidence="6">AraC family transcriptional regulator</fullName>
    </submittedName>
</protein>
<dbReference type="eggNOG" id="COG4977">
    <property type="taxonomic scope" value="Bacteria"/>
</dbReference>
<organism evidence="6 7">
    <name type="scientific">Aeromonas diversa CDC 2478-85</name>
    <dbReference type="NCBI Taxonomy" id="1268237"/>
    <lineage>
        <taxon>Bacteria</taxon>
        <taxon>Pseudomonadati</taxon>
        <taxon>Pseudomonadota</taxon>
        <taxon>Gammaproteobacteria</taxon>
        <taxon>Aeromonadales</taxon>
        <taxon>Aeromonadaceae</taxon>
        <taxon>Aeromonas</taxon>
    </lineage>
</organism>
<dbReference type="InterPro" id="IPR014710">
    <property type="entry name" value="RmlC-like_jellyroll"/>
</dbReference>
<dbReference type="SUPFAM" id="SSF46689">
    <property type="entry name" value="Homeodomain-like"/>
    <property type="match status" value="2"/>
</dbReference>
<sequence length="228" mass="24750">PLSLRHYQRNVTTHQHDYAQLVMPVDGPLEIEVAGCGTCLQPGQACVIVPGERHDFAADACHGFVVQESGWLPQGLEGPFMTLDASQRAYLHFMHTALCEGRAQPGVGELWLSLLATGRGIGERIARVQRHIETHLAASLSTGDLAAVACLGQSRFSQLCRRELGMSPQQYVAERRMAHAARLLLGSRLPVGEVAARVGYDNPAAFAERFAAHYGATPSRWRTAQSAA</sequence>
<dbReference type="EMBL" id="APVG01000095">
    <property type="protein sequence ID" value="ENY70305.1"/>
    <property type="molecule type" value="Genomic_DNA"/>
</dbReference>
<name>N9TW85_9GAMM</name>
<dbReference type="InterPro" id="IPR018062">
    <property type="entry name" value="HTH_AraC-typ_CS"/>
</dbReference>
<dbReference type="SMART" id="SM00342">
    <property type="entry name" value="HTH_ARAC"/>
    <property type="match status" value="1"/>
</dbReference>
<keyword evidence="4" id="KW-0804">Transcription</keyword>
<dbReference type="Proteomes" id="UP000023775">
    <property type="component" value="Unassembled WGS sequence"/>
</dbReference>
<evidence type="ECO:0000313" key="7">
    <source>
        <dbReference type="Proteomes" id="UP000023775"/>
    </source>
</evidence>
<reference evidence="6 7" key="1">
    <citation type="journal article" date="2013" name="Genome Announc.">
        <title>Draft Genome Sequence of the Aeromonas diversa Type Strain.</title>
        <authorList>
            <person name="Farfan M."/>
            <person name="Spataro N."/>
            <person name="Sanglas A."/>
            <person name="Albarral V."/>
            <person name="Loren J.G."/>
            <person name="Bosch E."/>
            <person name="Fuste M.C."/>
        </authorList>
    </citation>
    <scope>NUCLEOTIDE SEQUENCE [LARGE SCALE GENOMIC DNA]</scope>
    <source>
        <strain evidence="6 7">2478-85</strain>
    </source>
</reference>
<accession>N9TW85</accession>
<feature type="domain" description="HTH araC/xylS-type" evidence="5">
    <location>
        <begin position="126"/>
        <end position="224"/>
    </location>
</feature>
<evidence type="ECO:0000313" key="6">
    <source>
        <dbReference type="EMBL" id="ENY70305.1"/>
    </source>
</evidence>
<dbReference type="InterPro" id="IPR009057">
    <property type="entry name" value="Homeodomain-like_sf"/>
</dbReference>
<dbReference type="InterPro" id="IPR037923">
    <property type="entry name" value="HTH-like"/>
</dbReference>
<dbReference type="eggNOG" id="COG1917">
    <property type="taxonomic scope" value="Bacteria"/>
</dbReference>
<keyword evidence="7" id="KW-1185">Reference proteome</keyword>
<keyword evidence="1" id="KW-0805">Transcription regulation</keyword>
<dbReference type="Pfam" id="PF12833">
    <property type="entry name" value="HTH_18"/>
    <property type="match status" value="1"/>
</dbReference>
<dbReference type="GO" id="GO:0003700">
    <property type="term" value="F:DNA-binding transcription factor activity"/>
    <property type="evidence" value="ECO:0007669"/>
    <property type="project" value="InterPro"/>
</dbReference>
<evidence type="ECO:0000256" key="2">
    <source>
        <dbReference type="ARBA" id="ARBA00023125"/>
    </source>
</evidence>
<dbReference type="Gene3D" id="2.60.120.10">
    <property type="entry name" value="Jelly Rolls"/>
    <property type="match status" value="1"/>
</dbReference>
<evidence type="ECO:0000256" key="3">
    <source>
        <dbReference type="ARBA" id="ARBA00023159"/>
    </source>
</evidence>
<dbReference type="InterPro" id="IPR018060">
    <property type="entry name" value="HTH_AraC"/>
</dbReference>
<keyword evidence="2" id="KW-0238">DNA-binding</keyword>
<evidence type="ECO:0000256" key="1">
    <source>
        <dbReference type="ARBA" id="ARBA00023015"/>
    </source>
</evidence>
<dbReference type="PROSITE" id="PS00041">
    <property type="entry name" value="HTH_ARAC_FAMILY_1"/>
    <property type="match status" value="1"/>
</dbReference>
<keyword evidence="3" id="KW-0010">Activator</keyword>
<dbReference type="PANTHER" id="PTHR46796:SF10">
    <property type="entry name" value="TRANSCRIPTIONAL ACTIVATOR FEAR"/>
    <property type="match status" value="1"/>
</dbReference>
<dbReference type="Gene3D" id="1.10.10.60">
    <property type="entry name" value="Homeodomain-like"/>
    <property type="match status" value="2"/>
</dbReference>
<dbReference type="AlphaFoldDB" id="N9TW85"/>
<dbReference type="PANTHER" id="PTHR46796">
    <property type="entry name" value="HTH-TYPE TRANSCRIPTIONAL ACTIVATOR RHAS-RELATED"/>
    <property type="match status" value="1"/>
</dbReference>
<dbReference type="SUPFAM" id="SSF51215">
    <property type="entry name" value="Regulatory protein AraC"/>
    <property type="match status" value="1"/>
</dbReference>
<dbReference type="PROSITE" id="PS01124">
    <property type="entry name" value="HTH_ARAC_FAMILY_2"/>
    <property type="match status" value="1"/>
</dbReference>
<comment type="caution">
    <text evidence="6">The sequence shown here is derived from an EMBL/GenBank/DDBJ whole genome shotgun (WGS) entry which is preliminary data.</text>
</comment>
<evidence type="ECO:0000256" key="4">
    <source>
        <dbReference type="ARBA" id="ARBA00023163"/>
    </source>
</evidence>
<dbReference type="InterPro" id="IPR020449">
    <property type="entry name" value="Tscrpt_reg_AraC-type_HTH"/>
</dbReference>
<evidence type="ECO:0000259" key="5">
    <source>
        <dbReference type="PROSITE" id="PS01124"/>
    </source>
</evidence>
<dbReference type="RefSeq" id="WP_005363946.1">
    <property type="nucleotide sequence ID" value="NZ_APVG01000095.1"/>
</dbReference>